<evidence type="ECO:0000256" key="1">
    <source>
        <dbReference type="SAM" id="Phobius"/>
    </source>
</evidence>
<protein>
    <submittedName>
        <fullName evidence="2">Aminopeptidase-like protein</fullName>
    </submittedName>
</protein>
<dbReference type="EMBL" id="JAUSTU010000024">
    <property type="protein sequence ID" value="MDQ0157315.1"/>
    <property type="molecule type" value="Genomic_DNA"/>
</dbReference>
<keyword evidence="1" id="KW-0812">Transmembrane</keyword>
<evidence type="ECO:0000313" key="3">
    <source>
        <dbReference type="Proteomes" id="UP001231362"/>
    </source>
</evidence>
<keyword evidence="3" id="KW-1185">Reference proteome</keyword>
<organism evidence="2 3">
    <name type="scientific">Anoxybacillus andreesenii</name>
    <dbReference type="NCBI Taxonomy" id="1325932"/>
    <lineage>
        <taxon>Bacteria</taxon>
        <taxon>Bacillati</taxon>
        <taxon>Bacillota</taxon>
        <taxon>Bacilli</taxon>
        <taxon>Bacillales</taxon>
        <taxon>Anoxybacillaceae</taxon>
        <taxon>Anoxybacillus</taxon>
    </lineage>
</organism>
<comment type="caution">
    <text evidence="2">The sequence shown here is derived from an EMBL/GenBank/DDBJ whole genome shotgun (WGS) entry which is preliminary data.</text>
</comment>
<proteinExistence type="predicted"/>
<keyword evidence="1" id="KW-1133">Transmembrane helix</keyword>
<keyword evidence="1" id="KW-0472">Membrane</keyword>
<dbReference type="RefSeq" id="WP_307151782.1">
    <property type="nucleotide sequence ID" value="NZ_JAUSTU010000024.1"/>
</dbReference>
<accession>A0ABT9V8M6</accession>
<name>A0ABT9V8M6_9BACL</name>
<sequence length="64" mass="7146">MKYNIQLKLITVAMLILSVPCLVIGFVGYETSKSNMDELGRQMLKNSAKQVIQMIDVLNDEAGK</sequence>
<reference evidence="2 3" key="1">
    <citation type="submission" date="2023-07" db="EMBL/GenBank/DDBJ databases">
        <title>Genomic Encyclopedia of Type Strains, Phase IV (KMG-IV): sequencing the most valuable type-strain genomes for metagenomic binning, comparative biology and taxonomic classification.</title>
        <authorList>
            <person name="Goeker M."/>
        </authorList>
    </citation>
    <scope>NUCLEOTIDE SEQUENCE [LARGE SCALE GENOMIC DNA]</scope>
    <source>
        <strain evidence="2 3">DSM 23948</strain>
    </source>
</reference>
<dbReference type="Proteomes" id="UP001231362">
    <property type="component" value="Unassembled WGS sequence"/>
</dbReference>
<gene>
    <name evidence="2" type="ORF">J2S07_003644</name>
</gene>
<feature type="transmembrane region" description="Helical" evidence="1">
    <location>
        <begin position="7"/>
        <end position="29"/>
    </location>
</feature>
<evidence type="ECO:0000313" key="2">
    <source>
        <dbReference type="EMBL" id="MDQ0157315.1"/>
    </source>
</evidence>